<reference evidence="1 3" key="1">
    <citation type="journal article" date="2011" name="Proc. Natl. Acad. Sci. U.S.A.">
        <title>Genomic insights into the physiology and ecology of the marine filamentous cyanobacterium Lyngbya majuscula.</title>
        <authorList>
            <person name="Jones A.C."/>
            <person name="Monroe E.A."/>
            <person name="Podell S."/>
            <person name="Hess W.R."/>
            <person name="Klages S."/>
            <person name="Esquenazi E."/>
            <person name="Niessen S."/>
            <person name="Hoover H."/>
            <person name="Rothmann M."/>
            <person name="Lasken R.S."/>
            <person name="Yates J.R.III."/>
            <person name="Reinhardt R."/>
            <person name="Kube M."/>
            <person name="Burkart M.D."/>
            <person name="Allen E.E."/>
            <person name="Dorrestein P.C."/>
            <person name="Gerwick W.H."/>
            <person name="Gerwick L."/>
        </authorList>
    </citation>
    <scope>NUCLEOTIDE SEQUENCE [LARGE SCALE GENOMIC DNA]</scope>
    <source>
        <strain evidence="1 3">3L</strain>
    </source>
</reference>
<dbReference type="PANTHER" id="PTHR20883:SF48">
    <property type="entry name" value="ECTOINE DIOXYGENASE"/>
    <property type="match status" value="1"/>
</dbReference>
<dbReference type="GO" id="GO:0005506">
    <property type="term" value="F:iron ion binding"/>
    <property type="evidence" value="ECO:0007669"/>
    <property type="project" value="UniProtKB-ARBA"/>
</dbReference>
<keyword evidence="3" id="KW-1185">Reference proteome</keyword>
<dbReference type="HOGENOM" id="CLU_048953_9_0_3"/>
<dbReference type="NCBIfam" id="TIGR01762">
    <property type="entry name" value="chlorin-enz"/>
    <property type="match status" value="1"/>
</dbReference>
<dbReference type="Pfam" id="PF05721">
    <property type="entry name" value="PhyH"/>
    <property type="match status" value="1"/>
</dbReference>
<dbReference type="Proteomes" id="UP000003959">
    <property type="component" value="Unassembled WGS sequence"/>
</dbReference>
<dbReference type="EMBL" id="GL890823">
    <property type="protein sequence ID" value="EGJ35267.1"/>
    <property type="molecule type" value="Genomic_DNA"/>
</dbReference>
<gene>
    <name evidence="2" type="ORF">LYNGBM3L_06560</name>
</gene>
<sequence length="300" mass="34981">MKTRAKAELSYYLSVEEKQFFRDNGYIGPFTLFQPEEILELWNEIRMDLLDRETAPFPNSKMNYDRHLDIQALSDIISHPKIAHRVSSLLGSNVLCWRTAWFPKYPGDEGTDWHQAESFVEFEGKSKLVPTESHDGPWELTAWVAFSEATRENGCMKVMPGTHNTWYFDEHRNIEFEPDKINQKLTGGKKTGVYGYDYYKLKLDPNWEPDESQAVHLEMEPGQFILFTSRCMHGSEPNTSGSSIRYGWSTRFVPTDVRVYPDWESFQHFGEVFPLERYATVLVAGEDTYKHNKIRRPLGQ</sequence>
<reference evidence="2" key="2">
    <citation type="journal article" date="2011" name="Proc. Natl. Acad. Sci. U.S.A.">
        <title>Genomic insights into the physiology and ecology of the marine filamentous cyanobacterium Lyngbya majuscula.</title>
        <authorList>
            <person name="Jones A.C."/>
            <person name="Monroe E.A."/>
            <person name="Podell S."/>
            <person name="Hess W.R."/>
            <person name="Klages S."/>
            <person name="Esquenazi E."/>
            <person name="Niessen S."/>
            <person name="Hoover H."/>
            <person name="Rothmann M."/>
            <person name="Lasken R.S."/>
            <person name="Yates J.R.III."/>
            <person name="Reinhardt R."/>
            <person name="Kube M."/>
            <person name="Burkart M.D."/>
            <person name="Allen E.E."/>
            <person name="Dorrestein P.C."/>
            <person name="Gerwick W.H."/>
            <person name="Gerwick L."/>
        </authorList>
    </citation>
    <scope>NUCLEOTIDE SEQUENCE</scope>
    <source>
        <strain evidence="2">3L</strain>
    </source>
</reference>
<dbReference type="InterPro" id="IPR008775">
    <property type="entry name" value="Phytyl_CoA_dOase-like"/>
</dbReference>
<evidence type="ECO:0000313" key="2">
    <source>
        <dbReference type="EMBL" id="EGJ35267.1"/>
    </source>
</evidence>
<dbReference type="OrthoDB" id="9791262at2"/>
<dbReference type="AlphaFoldDB" id="F4XJI7"/>
<name>F4XJI7_9CYAN</name>
<proteinExistence type="predicted"/>
<dbReference type="eggNOG" id="COG5285">
    <property type="taxonomic scope" value="Bacteria"/>
</dbReference>
<dbReference type="SMR" id="F4XJI7"/>
<evidence type="ECO:0000313" key="1">
    <source>
        <dbReference type="EMBL" id="AEE88292.1"/>
    </source>
</evidence>
<accession>F4XJI7</accession>
<dbReference type="SUPFAM" id="SSF51197">
    <property type="entry name" value="Clavaminate synthase-like"/>
    <property type="match status" value="1"/>
</dbReference>
<dbReference type="PANTHER" id="PTHR20883">
    <property type="entry name" value="PHYTANOYL-COA DIOXYGENASE DOMAIN CONTAINING 1"/>
    <property type="match status" value="1"/>
</dbReference>
<dbReference type="GO" id="GO:0016706">
    <property type="term" value="F:2-oxoglutarate-dependent dioxygenase activity"/>
    <property type="evidence" value="ECO:0007669"/>
    <property type="project" value="UniProtKB-ARBA"/>
</dbReference>
<dbReference type="EMBL" id="HQ696501">
    <property type="protein sequence ID" value="AEE88292.1"/>
    <property type="molecule type" value="Genomic_DNA"/>
</dbReference>
<evidence type="ECO:0000313" key="3">
    <source>
        <dbReference type="Proteomes" id="UP000003959"/>
    </source>
</evidence>
<dbReference type="InterPro" id="IPR010092">
    <property type="entry name" value="Chlorin_enz"/>
</dbReference>
<dbReference type="Gene3D" id="2.60.120.620">
    <property type="entry name" value="q2cbj1_9rhob like domain"/>
    <property type="match status" value="1"/>
</dbReference>
<protein>
    <submittedName>
        <fullName evidence="1">BarB1</fullName>
    </submittedName>
    <submittedName>
        <fullName evidence="2">Chlorinating enzyme</fullName>
    </submittedName>
</protein>
<dbReference type="RefSeq" id="WP_008178626.1">
    <property type="nucleotide sequence ID" value="NZ_GL890823.1"/>
</dbReference>
<organism evidence="2 3">
    <name type="scientific">Moorena producens 3L</name>
    <dbReference type="NCBI Taxonomy" id="489825"/>
    <lineage>
        <taxon>Bacteria</taxon>
        <taxon>Bacillati</taxon>
        <taxon>Cyanobacteriota</taxon>
        <taxon>Cyanophyceae</taxon>
        <taxon>Coleofasciculales</taxon>
        <taxon>Coleofasciculaceae</taxon>
        <taxon>Moorena</taxon>
    </lineage>
</organism>